<dbReference type="SUPFAM" id="SSF51735">
    <property type="entry name" value="NAD(P)-binding Rossmann-fold domains"/>
    <property type="match status" value="1"/>
</dbReference>
<organism evidence="4 5">
    <name type="scientific">Euzebya pacifica</name>
    <dbReference type="NCBI Taxonomy" id="1608957"/>
    <lineage>
        <taxon>Bacteria</taxon>
        <taxon>Bacillati</taxon>
        <taxon>Actinomycetota</taxon>
        <taxon>Nitriliruptoria</taxon>
        <taxon>Euzebyales</taxon>
    </lineage>
</organism>
<evidence type="ECO:0000313" key="4">
    <source>
        <dbReference type="EMBL" id="AXV06270.1"/>
    </source>
</evidence>
<feature type="domain" description="D-isomer specific 2-hydroxyacid dehydrogenase NAD-binding" evidence="3">
    <location>
        <begin position="124"/>
        <end position="280"/>
    </location>
</feature>
<dbReference type="GO" id="GO:0005829">
    <property type="term" value="C:cytosol"/>
    <property type="evidence" value="ECO:0007669"/>
    <property type="project" value="TreeGrafter"/>
</dbReference>
<keyword evidence="5" id="KW-1185">Reference proteome</keyword>
<sequence>MPDLHLVPDMPSNPVPVAVLPEGLRPHLLDAVVAGGGEVVAPEEARMLVWTDPNDAAGVSDVLAANPDIEVVQLLWAGVEEFAALGLFDDGRTWLCGKGVYADPVAEHALALSLAGLRGLPGRVTARGWGPQWGTSLIGRRVTVLGGGGITESFLRLLGPFESDVTVVRRSGEPLDGAARVVTPDRTLEALDGADLVVLALALTEDSRGVIDEEALAAMPDHSWLVNVARGQHVVTDDLVTALREGTIAGAGLDVTDPEPLPDDHPLWTLDNAIITPHTANTEAMAVPLVSARVTANVRRLGEDRPLIGPVDPALGY</sequence>
<evidence type="ECO:0000256" key="2">
    <source>
        <dbReference type="ARBA" id="ARBA00023027"/>
    </source>
</evidence>
<name>A0A346XVM3_9ACTN</name>
<gene>
    <name evidence="4" type="ORF">DVS28_a1577</name>
</gene>
<dbReference type="PANTHER" id="PTHR10996:SF178">
    <property type="entry name" value="2-HYDROXYACID DEHYDROGENASE YGL185C-RELATED"/>
    <property type="match status" value="1"/>
</dbReference>
<keyword evidence="1" id="KW-0560">Oxidoreductase</keyword>
<evidence type="ECO:0000259" key="3">
    <source>
        <dbReference type="Pfam" id="PF02826"/>
    </source>
</evidence>
<dbReference type="PANTHER" id="PTHR10996">
    <property type="entry name" value="2-HYDROXYACID DEHYDROGENASE-RELATED"/>
    <property type="match status" value="1"/>
</dbReference>
<dbReference type="CDD" id="cd12159">
    <property type="entry name" value="2-Hacid_dh_2"/>
    <property type="match status" value="1"/>
</dbReference>
<dbReference type="Gene3D" id="3.40.50.720">
    <property type="entry name" value="NAD(P)-binding Rossmann-like Domain"/>
    <property type="match status" value="2"/>
</dbReference>
<dbReference type="KEGG" id="euz:DVS28_a1577"/>
<dbReference type="GO" id="GO:0030267">
    <property type="term" value="F:glyoxylate reductase (NADPH) activity"/>
    <property type="evidence" value="ECO:0007669"/>
    <property type="project" value="TreeGrafter"/>
</dbReference>
<dbReference type="InterPro" id="IPR036291">
    <property type="entry name" value="NAD(P)-bd_dom_sf"/>
</dbReference>
<dbReference type="GO" id="GO:0051287">
    <property type="term" value="F:NAD binding"/>
    <property type="evidence" value="ECO:0007669"/>
    <property type="project" value="InterPro"/>
</dbReference>
<reference evidence="4 5" key="1">
    <citation type="submission" date="2018-09" db="EMBL/GenBank/DDBJ databases">
        <title>Complete genome sequence of Euzebya sp. DY32-46 isolated from seawater of Pacific Ocean.</title>
        <authorList>
            <person name="Xu L."/>
            <person name="Wu Y.-H."/>
            <person name="Xu X.-W."/>
        </authorList>
    </citation>
    <scope>NUCLEOTIDE SEQUENCE [LARGE SCALE GENOMIC DNA]</scope>
    <source>
        <strain evidence="4 5">DY32-46</strain>
    </source>
</reference>
<dbReference type="AlphaFoldDB" id="A0A346XVM3"/>
<evidence type="ECO:0000256" key="1">
    <source>
        <dbReference type="ARBA" id="ARBA00023002"/>
    </source>
</evidence>
<dbReference type="EMBL" id="CP031165">
    <property type="protein sequence ID" value="AXV06270.1"/>
    <property type="molecule type" value="Genomic_DNA"/>
</dbReference>
<protein>
    <submittedName>
        <fullName evidence="4">D-3-phosphoglycerate dehydrogenase</fullName>
    </submittedName>
</protein>
<dbReference type="GO" id="GO:0016618">
    <property type="term" value="F:hydroxypyruvate reductase [NAD(P)H] activity"/>
    <property type="evidence" value="ECO:0007669"/>
    <property type="project" value="TreeGrafter"/>
</dbReference>
<dbReference type="Proteomes" id="UP000264006">
    <property type="component" value="Chromosome"/>
</dbReference>
<dbReference type="Pfam" id="PF02826">
    <property type="entry name" value="2-Hacid_dh_C"/>
    <property type="match status" value="1"/>
</dbReference>
<proteinExistence type="predicted"/>
<accession>A0A346XVM3</accession>
<evidence type="ECO:0000313" key="5">
    <source>
        <dbReference type="Proteomes" id="UP000264006"/>
    </source>
</evidence>
<keyword evidence="2" id="KW-0520">NAD</keyword>
<dbReference type="InterPro" id="IPR006140">
    <property type="entry name" value="D-isomer_DH_NAD-bd"/>
</dbReference>
<dbReference type="RefSeq" id="WP_216826465.1">
    <property type="nucleotide sequence ID" value="NZ_CP031165.1"/>
</dbReference>
<dbReference type="InterPro" id="IPR050223">
    <property type="entry name" value="D-isomer_2-hydroxyacid_DH"/>
</dbReference>